<evidence type="ECO:0000256" key="1">
    <source>
        <dbReference type="SAM" id="Phobius"/>
    </source>
</evidence>
<keyword evidence="3" id="KW-1185">Reference proteome</keyword>
<organism evidence="2 3">
    <name type="scientific">Photobacterium jeanii</name>
    <dbReference type="NCBI Taxonomy" id="858640"/>
    <lineage>
        <taxon>Bacteria</taxon>
        <taxon>Pseudomonadati</taxon>
        <taxon>Pseudomonadota</taxon>
        <taxon>Gammaproteobacteria</taxon>
        <taxon>Vibrionales</taxon>
        <taxon>Vibrionaceae</taxon>
        <taxon>Photobacterium</taxon>
    </lineage>
</organism>
<sequence length="377" mass="42989">MAHSTSSSTSGISVPEPELNDTEHLVSQSSHEEPQVPIDDVIILRSPRSAGWEFFLHFSTFGIYTAFWFVKRIKELSLLSKQPLISWTWFFVPNLVPIQPFAFRRMNRVLQQLEKDNDSYYPVSSFWIWALSTMVLSAYLWLDSEYTVSSGYWVVGLLLWSVAYCVLGVRFNALKRKLVGVEFKGKQSGYAFWEWLLVLLGFPFVMLILFYSSIFPYTPIDGVESFADQDVYISPDNAYRLKIHGDSWREVKSGTFSDGSADLELAGMGNDANFLVFISGKSTTINDIVNFRVNDIQSTTPSTKCHEKRVLLNSTANVITHVTCKGQEIFGPRLYTITVFESGEHYYELLGDLSTSKHSYVKYAEKINKMAGEFYPL</sequence>
<dbReference type="EMBL" id="LVHF01000029">
    <property type="protein sequence ID" value="OAN13289.1"/>
    <property type="molecule type" value="Genomic_DNA"/>
</dbReference>
<accession>A0A178K7H2</accession>
<dbReference type="AlphaFoldDB" id="A0A178K7H2"/>
<comment type="caution">
    <text evidence="2">The sequence shown here is derived from an EMBL/GenBank/DDBJ whole genome shotgun (WGS) entry which is preliminary data.</text>
</comment>
<feature type="transmembrane region" description="Helical" evidence="1">
    <location>
        <begin position="124"/>
        <end position="142"/>
    </location>
</feature>
<gene>
    <name evidence="2" type="ORF">A3K86_16680</name>
</gene>
<protein>
    <submittedName>
        <fullName evidence="2">Uncharacterized protein</fullName>
    </submittedName>
</protein>
<proteinExistence type="predicted"/>
<name>A0A178K7H2_9GAMM</name>
<dbReference type="OrthoDB" id="5830026at2"/>
<feature type="transmembrane region" description="Helical" evidence="1">
    <location>
        <begin position="54"/>
        <end position="73"/>
    </location>
</feature>
<dbReference type="Proteomes" id="UP000078503">
    <property type="component" value="Unassembled WGS sequence"/>
</dbReference>
<keyword evidence="1" id="KW-1133">Transmembrane helix</keyword>
<dbReference type="STRING" id="858640.A3K86_16680"/>
<evidence type="ECO:0000313" key="3">
    <source>
        <dbReference type="Proteomes" id="UP000078503"/>
    </source>
</evidence>
<dbReference type="RefSeq" id="WP_068333694.1">
    <property type="nucleotide sequence ID" value="NZ_LVHF01000029.1"/>
</dbReference>
<keyword evidence="1" id="KW-0472">Membrane</keyword>
<feature type="transmembrane region" description="Helical" evidence="1">
    <location>
        <begin position="85"/>
        <end position="103"/>
    </location>
</feature>
<keyword evidence="1" id="KW-0812">Transmembrane</keyword>
<feature type="transmembrane region" description="Helical" evidence="1">
    <location>
        <begin position="148"/>
        <end position="169"/>
    </location>
</feature>
<evidence type="ECO:0000313" key="2">
    <source>
        <dbReference type="EMBL" id="OAN13289.1"/>
    </source>
</evidence>
<reference evidence="2 3" key="1">
    <citation type="submission" date="2016-03" db="EMBL/GenBank/DDBJ databases">
        <title>Photobacterium proteolyticum sp. nov. a protease producing bacterium isolated from ocean sediments of Laizhou Bay.</title>
        <authorList>
            <person name="Li Y."/>
        </authorList>
    </citation>
    <scope>NUCLEOTIDE SEQUENCE [LARGE SCALE GENOMIC DNA]</scope>
    <source>
        <strain evidence="2 3">R-40508</strain>
    </source>
</reference>
<feature type="transmembrane region" description="Helical" evidence="1">
    <location>
        <begin position="190"/>
        <end position="211"/>
    </location>
</feature>